<dbReference type="InterPro" id="IPR029052">
    <property type="entry name" value="Metallo-depent_PP-like"/>
</dbReference>
<dbReference type="GO" id="GO:0016791">
    <property type="term" value="F:phosphatase activity"/>
    <property type="evidence" value="ECO:0007669"/>
    <property type="project" value="TreeGrafter"/>
</dbReference>
<dbReference type="EMBL" id="CP046415">
    <property type="protein sequence ID" value="QGT77399.1"/>
    <property type="molecule type" value="Genomic_DNA"/>
</dbReference>
<dbReference type="GO" id="GO:0008803">
    <property type="term" value="F:bis(5'-nucleosyl)-tetraphosphatase (symmetrical) activity"/>
    <property type="evidence" value="ECO:0007669"/>
    <property type="project" value="TreeGrafter"/>
</dbReference>
<dbReference type="PANTHER" id="PTHR42850">
    <property type="entry name" value="METALLOPHOSPHOESTERASE"/>
    <property type="match status" value="1"/>
</dbReference>
<dbReference type="GO" id="GO:0110154">
    <property type="term" value="P:RNA decapping"/>
    <property type="evidence" value="ECO:0007669"/>
    <property type="project" value="TreeGrafter"/>
</dbReference>
<keyword evidence="3" id="KW-1185">Reference proteome</keyword>
<accession>A0A6I6CTV3</accession>
<protein>
    <recommendedName>
        <fullName evidence="1">Calcineurin-like phosphoesterase domain-containing protein</fullName>
    </recommendedName>
</protein>
<dbReference type="Proteomes" id="UP000427716">
    <property type="component" value="Chromosome"/>
</dbReference>
<dbReference type="PANTHER" id="PTHR42850:SF8">
    <property type="entry name" value="SERINE_THREONINE-PROTEIN PHOSPHATASE 2"/>
    <property type="match status" value="1"/>
</dbReference>
<evidence type="ECO:0000313" key="3">
    <source>
        <dbReference type="Proteomes" id="UP000427716"/>
    </source>
</evidence>
<reference evidence="2 3" key="1">
    <citation type="submission" date="2019-11" db="EMBL/GenBank/DDBJ databases">
        <authorList>
            <person name="Zhang J."/>
            <person name="Sun C."/>
        </authorList>
    </citation>
    <scope>NUCLEOTIDE SEQUENCE [LARGE SCALE GENOMIC DNA]</scope>
    <source>
        <strain evidence="3">sp2</strain>
    </source>
</reference>
<dbReference type="Pfam" id="PF00149">
    <property type="entry name" value="Metallophos"/>
    <property type="match status" value="1"/>
</dbReference>
<dbReference type="AlphaFoldDB" id="A0A6I6CTV3"/>
<proteinExistence type="predicted"/>
<organism evidence="2 3">
    <name type="scientific">Guyparkeria halophila</name>
    <dbReference type="NCBI Taxonomy" id="47960"/>
    <lineage>
        <taxon>Bacteria</taxon>
        <taxon>Pseudomonadati</taxon>
        <taxon>Pseudomonadota</taxon>
        <taxon>Gammaproteobacteria</taxon>
        <taxon>Chromatiales</taxon>
        <taxon>Thioalkalibacteraceae</taxon>
        <taxon>Guyparkeria</taxon>
    </lineage>
</organism>
<evidence type="ECO:0000259" key="1">
    <source>
        <dbReference type="Pfam" id="PF00149"/>
    </source>
</evidence>
<dbReference type="RefSeq" id="WP_136867682.1">
    <property type="nucleotide sequence ID" value="NZ_CP046415.1"/>
</dbReference>
<dbReference type="SUPFAM" id="SSF56300">
    <property type="entry name" value="Metallo-dependent phosphatases"/>
    <property type="match status" value="1"/>
</dbReference>
<gene>
    <name evidence="2" type="ORF">GM160_00060</name>
</gene>
<sequence>MTLFKQLLKNPRGRDFIVGDLHGSRPLLEKILDKHDFSPERDRVIAVGDLIDYGEDSLGTLRLLGEPWFFSVAGNHERVIANHRDALAERQLSKAQRADLEAMGSAWLLESYDKLKDDKWDDLITEVMNLISQMPLMIQVGNGPAAVGVVHAELPLWDWDQNIARLERVKKMTYWASTKADPQLDTLLWGRSQVHEVLEGKRPERSVRGIDWVIAGHTITGQPVRDGNRLWIDCGAWDERPGRGLALVEVGDTLAVSAHYHDPSVRTHRFVRRGHHFHSVIDATG</sequence>
<dbReference type="Gene3D" id="3.60.21.10">
    <property type="match status" value="1"/>
</dbReference>
<dbReference type="KEGG" id="ghl:GM160_00060"/>
<dbReference type="GO" id="GO:0005737">
    <property type="term" value="C:cytoplasm"/>
    <property type="evidence" value="ECO:0007669"/>
    <property type="project" value="TreeGrafter"/>
</dbReference>
<evidence type="ECO:0000313" key="2">
    <source>
        <dbReference type="EMBL" id="QGT77399.1"/>
    </source>
</evidence>
<dbReference type="InterPro" id="IPR004843">
    <property type="entry name" value="Calcineurin-like_PHP"/>
</dbReference>
<feature type="domain" description="Calcineurin-like phosphoesterase" evidence="1">
    <location>
        <begin position="17"/>
        <end position="218"/>
    </location>
</feature>
<name>A0A6I6CTV3_9GAMM</name>
<dbReference type="InterPro" id="IPR050126">
    <property type="entry name" value="Ap4A_hydrolase"/>
</dbReference>